<evidence type="ECO:0000256" key="1">
    <source>
        <dbReference type="SAM" id="MobiDB-lite"/>
    </source>
</evidence>
<dbReference type="InterPro" id="IPR052942">
    <property type="entry name" value="LPS_cholinephosphotransferase"/>
</dbReference>
<sequence length="451" mass="49168">MSVATAPCGASPWRAVLLYCLGVVVTVLRCYSALLAMRFQDVAAGAHRRVVPQETEPEPVATGPGTDPPTCAPGQRARHVVPRQDKTCCRFTFHDSTPLPTCGTPRGSTGAACPTMADASDCGGGSPPVPDLRGALPVPGQQQRLLAMMQWVDERLTAADVRYWITGGTLLGAMRHGGFIPHDDDIDLEILEEDFPKAQEALAQVGRSFRPLGCWTGSSVRMGRLFCWGGGGADTESLDVFLREPRPLGALAEFPGEEEVFPLCRRSFHELHLWTPHQPEPFLARCYGARWADEVVVWSHASRARKMHCLSLERYLRAIEAAGYEAPTVSSSSSAESLAAVGLESGGELKDHLWSSMGWASPYALEEESQGLEVLGLEEQLWPIDGAAHWCRRLRELREASPADEALRVLEEVKASTGCFLEFIGSGSTLRAVGTPEELAKVEPILEKWLR</sequence>
<name>A0ABP0NSI8_9DINO</name>
<dbReference type="InterPro" id="IPR043519">
    <property type="entry name" value="NT_sf"/>
</dbReference>
<proteinExistence type="predicted"/>
<evidence type="ECO:0000259" key="3">
    <source>
        <dbReference type="Pfam" id="PF04991"/>
    </source>
</evidence>
<keyword evidence="2" id="KW-0812">Transmembrane</keyword>
<dbReference type="PANTHER" id="PTHR43404">
    <property type="entry name" value="LIPOPOLYSACCHARIDE CHOLINEPHOSPHOTRANSFERASE LICD"/>
    <property type="match status" value="1"/>
</dbReference>
<dbReference type="Gene3D" id="3.30.460.40">
    <property type="match status" value="1"/>
</dbReference>
<reference evidence="4 5" key="1">
    <citation type="submission" date="2024-02" db="EMBL/GenBank/DDBJ databases">
        <authorList>
            <person name="Chen Y."/>
            <person name="Shah S."/>
            <person name="Dougan E. K."/>
            <person name="Thang M."/>
            <person name="Chan C."/>
        </authorList>
    </citation>
    <scope>NUCLEOTIDE SEQUENCE [LARGE SCALE GENOMIC DNA]</scope>
</reference>
<dbReference type="EMBL" id="CAXAMN010022117">
    <property type="protein sequence ID" value="CAK9066556.1"/>
    <property type="molecule type" value="Genomic_DNA"/>
</dbReference>
<evidence type="ECO:0000313" key="5">
    <source>
        <dbReference type="Proteomes" id="UP001642484"/>
    </source>
</evidence>
<organism evidence="4 5">
    <name type="scientific">Durusdinium trenchii</name>
    <dbReference type="NCBI Taxonomy" id="1381693"/>
    <lineage>
        <taxon>Eukaryota</taxon>
        <taxon>Sar</taxon>
        <taxon>Alveolata</taxon>
        <taxon>Dinophyceae</taxon>
        <taxon>Suessiales</taxon>
        <taxon>Symbiodiniaceae</taxon>
        <taxon>Durusdinium</taxon>
    </lineage>
</organism>
<dbReference type="Proteomes" id="UP001642484">
    <property type="component" value="Unassembled WGS sequence"/>
</dbReference>
<keyword evidence="5" id="KW-1185">Reference proteome</keyword>
<dbReference type="Pfam" id="PF04991">
    <property type="entry name" value="LicD"/>
    <property type="match status" value="1"/>
</dbReference>
<dbReference type="SUPFAM" id="SSF81301">
    <property type="entry name" value="Nucleotidyltransferase"/>
    <property type="match status" value="1"/>
</dbReference>
<comment type="caution">
    <text evidence="4">The sequence shown here is derived from an EMBL/GenBank/DDBJ whole genome shotgun (WGS) entry which is preliminary data.</text>
</comment>
<feature type="transmembrane region" description="Helical" evidence="2">
    <location>
        <begin position="16"/>
        <end position="39"/>
    </location>
</feature>
<keyword evidence="2" id="KW-1133">Transmembrane helix</keyword>
<evidence type="ECO:0000313" key="4">
    <source>
        <dbReference type="EMBL" id="CAK9066556.1"/>
    </source>
</evidence>
<keyword evidence="2" id="KW-0472">Membrane</keyword>
<feature type="region of interest" description="Disordered" evidence="1">
    <location>
        <begin position="50"/>
        <end position="77"/>
    </location>
</feature>
<feature type="domain" description="LicD/FKTN/FKRP nucleotidyltransferase" evidence="3">
    <location>
        <begin position="159"/>
        <end position="197"/>
    </location>
</feature>
<gene>
    <name evidence="4" type="ORF">CCMP2556_LOCUS32693</name>
</gene>
<evidence type="ECO:0000256" key="2">
    <source>
        <dbReference type="SAM" id="Phobius"/>
    </source>
</evidence>
<protein>
    <recommendedName>
        <fullName evidence="3">LicD/FKTN/FKRP nucleotidyltransferase domain-containing protein</fullName>
    </recommendedName>
</protein>
<dbReference type="InterPro" id="IPR007074">
    <property type="entry name" value="LicD/FKTN/FKRP_NTP_transf"/>
</dbReference>
<dbReference type="PANTHER" id="PTHR43404:SF2">
    <property type="entry name" value="LIPOPOLYSACCHARIDE CHOLINEPHOSPHOTRANSFERASE LICD"/>
    <property type="match status" value="1"/>
</dbReference>
<accession>A0ABP0NSI8</accession>